<dbReference type="SMART" id="SM00347">
    <property type="entry name" value="HTH_MARR"/>
    <property type="match status" value="1"/>
</dbReference>
<dbReference type="Proteomes" id="UP001652445">
    <property type="component" value="Unassembled WGS sequence"/>
</dbReference>
<organism evidence="3 4">
    <name type="scientific">Paenibacillus baimaensis</name>
    <dbReference type="NCBI Taxonomy" id="2982185"/>
    <lineage>
        <taxon>Bacteria</taxon>
        <taxon>Bacillati</taxon>
        <taxon>Bacillota</taxon>
        <taxon>Bacilli</taxon>
        <taxon>Bacillales</taxon>
        <taxon>Paenibacillaceae</taxon>
        <taxon>Paenibacillus</taxon>
    </lineage>
</organism>
<keyword evidence="4" id="KW-1185">Reference proteome</keyword>
<dbReference type="RefSeq" id="WP_262687699.1">
    <property type="nucleotide sequence ID" value="NZ_JAOQIO010000110.1"/>
</dbReference>
<dbReference type="SUPFAM" id="SSF46785">
    <property type="entry name" value="Winged helix' DNA-binding domain"/>
    <property type="match status" value="1"/>
</dbReference>
<feature type="domain" description="HTH marR-type" evidence="2">
    <location>
        <begin position="4"/>
        <end position="137"/>
    </location>
</feature>
<evidence type="ECO:0000259" key="2">
    <source>
        <dbReference type="PROSITE" id="PS50995"/>
    </source>
</evidence>
<gene>
    <name evidence="3" type="ORF">OB236_32580</name>
</gene>
<dbReference type="InterPro" id="IPR036390">
    <property type="entry name" value="WH_DNA-bd_sf"/>
</dbReference>
<reference evidence="3 4" key="1">
    <citation type="submission" date="2022-09" db="EMBL/GenBank/DDBJ databases">
        <authorList>
            <person name="Han X.L."/>
            <person name="Wang Q."/>
            <person name="Lu T."/>
        </authorList>
    </citation>
    <scope>NUCLEOTIDE SEQUENCE [LARGE SCALE GENOMIC DNA]</scope>
    <source>
        <strain evidence="3 4">WQ 127069</strain>
    </source>
</reference>
<dbReference type="PANTHER" id="PTHR33164:SF57">
    <property type="entry name" value="MARR-FAMILY TRANSCRIPTIONAL REGULATOR"/>
    <property type="match status" value="1"/>
</dbReference>
<protein>
    <submittedName>
        <fullName evidence="3">MarR family winged helix-turn-helix transcriptional regulator</fullName>
    </submittedName>
</protein>
<evidence type="ECO:0000313" key="3">
    <source>
        <dbReference type="EMBL" id="MCU6796873.1"/>
    </source>
</evidence>
<sequence length="155" mass="17798">MNSDNEHLSALAQGTLRLIQEFKNAQNLRTDLDRITFEILMLVKMRGRVRPSDIASELDFNPSSVTRRIQALKQLGQIEINTDPDDLRSSLIGISPAGEAELTRFLEHSVEGLKHILGDWKENEIRVFAEMLGRYSDSMRKWRVSKLDSEYNPIE</sequence>
<dbReference type="Gene3D" id="1.10.10.10">
    <property type="entry name" value="Winged helix-like DNA-binding domain superfamily/Winged helix DNA-binding domain"/>
    <property type="match status" value="1"/>
</dbReference>
<proteinExistence type="predicted"/>
<dbReference type="InterPro" id="IPR036388">
    <property type="entry name" value="WH-like_DNA-bd_sf"/>
</dbReference>
<dbReference type="InterPro" id="IPR000835">
    <property type="entry name" value="HTH_MarR-typ"/>
</dbReference>
<keyword evidence="1" id="KW-0238">DNA-binding</keyword>
<dbReference type="Pfam" id="PF01047">
    <property type="entry name" value="MarR"/>
    <property type="match status" value="1"/>
</dbReference>
<dbReference type="EMBL" id="JAOQIO010000110">
    <property type="protein sequence ID" value="MCU6796873.1"/>
    <property type="molecule type" value="Genomic_DNA"/>
</dbReference>
<dbReference type="PROSITE" id="PS50995">
    <property type="entry name" value="HTH_MARR_2"/>
    <property type="match status" value="1"/>
</dbReference>
<name>A0ABT2UQD7_9BACL</name>
<dbReference type="PANTHER" id="PTHR33164">
    <property type="entry name" value="TRANSCRIPTIONAL REGULATOR, MARR FAMILY"/>
    <property type="match status" value="1"/>
</dbReference>
<accession>A0ABT2UQD7</accession>
<dbReference type="InterPro" id="IPR039422">
    <property type="entry name" value="MarR/SlyA-like"/>
</dbReference>
<evidence type="ECO:0000256" key="1">
    <source>
        <dbReference type="ARBA" id="ARBA00023125"/>
    </source>
</evidence>
<evidence type="ECO:0000313" key="4">
    <source>
        <dbReference type="Proteomes" id="UP001652445"/>
    </source>
</evidence>
<comment type="caution">
    <text evidence="3">The sequence shown here is derived from an EMBL/GenBank/DDBJ whole genome shotgun (WGS) entry which is preliminary data.</text>
</comment>